<dbReference type="AlphaFoldDB" id="A0A5C3N0R4"/>
<name>A0A5C3N0R4_9AGAM</name>
<dbReference type="GO" id="GO:0005737">
    <property type="term" value="C:cytoplasm"/>
    <property type="evidence" value="ECO:0007669"/>
    <property type="project" value="TreeGrafter"/>
</dbReference>
<dbReference type="EMBL" id="ML213512">
    <property type="protein sequence ID" value="TFK50753.1"/>
    <property type="molecule type" value="Genomic_DNA"/>
</dbReference>
<reference evidence="4 5" key="1">
    <citation type="journal article" date="2019" name="Nat. Ecol. Evol.">
        <title>Megaphylogeny resolves global patterns of mushroom evolution.</title>
        <authorList>
            <person name="Varga T."/>
            <person name="Krizsan K."/>
            <person name="Foldi C."/>
            <person name="Dima B."/>
            <person name="Sanchez-Garcia M."/>
            <person name="Sanchez-Ramirez S."/>
            <person name="Szollosi G.J."/>
            <person name="Szarkandi J.G."/>
            <person name="Papp V."/>
            <person name="Albert L."/>
            <person name="Andreopoulos W."/>
            <person name="Angelini C."/>
            <person name="Antonin V."/>
            <person name="Barry K.W."/>
            <person name="Bougher N.L."/>
            <person name="Buchanan P."/>
            <person name="Buyck B."/>
            <person name="Bense V."/>
            <person name="Catcheside P."/>
            <person name="Chovatia M."/>
            <person name="Cooper J."/>
            <person name="Damon W."/>
            <person name="Desjardin D."/>
            <person name="Finy P."/>
            <person name="Geml J."/>
            <person name="Haridas S."/>
            <person name="Hughes K."/>
            <person name="Justo A."/>
            <person name="Karasinski D."/>
            <person name="Kautmanova I."/>
            <person name="Kiss B."/>
            <person name="Kocsube S."/>
            <person name="Kotiranta H."/>
            <person name="LaButti K.M."/>
            <person name="Lechner B.E."/>
            <person name="Liimatainen K."/>
            <person name="Lipzen A."/>
            <person name="Lukacs Z."/>
            <person name="Mihaltcheva S."/>
            <person name="Morgado L.N."/>
            <person name="Niskanen T."/>
            <person name="Noordeloos M.E."/>
            <person name="Ohm R.A."/>
            <person name="Ortiz-Santana B."/>
            <person name="Ovrebo C."/>
            <person name="Racz N."/>
            <person name="Riley R."/>
            <person name="Savchenko A."/>
            <person name="Shiryaev A."/>
            <person name="Soop K."/>
            <person name="Spirin V."/>
            <person name="Szebenyi C."/>
            <person name="Tomsovsky M."/>
            <person name="Tulloss R.E."/>
            <person name="Uehling J."/>
            <person name="Grigoriev I.V."/>
            <person name="Vagvolgyi C."/>
            <person name="Papp T."/>
            <person name="Martin F.M."/>
            <person name="Miettinen O."/>
            <person name="Hibbett D.S."/>
            <person name="Nagy L.G."/>
        </authorList>
    </citation>
    <scope>NUCLEOTIDE SEQUENCE [LARGE SCALE GENOMIC DNA]</scope>
    <source>
        <strain evidence="4 5">OMC1185</strain>
    </source>
</reference>
<dbReference type="InterPro" id="IPR001498">
    <property type="entry name" value="Impact_N"/>
</dbReference>
<evidence type="ECO:0000256" key="2">
    <source>
        <dbReference type="SAM" id="MobiDB-lite"/>
    </source>
</evidence>
<keyword evidence="4" id="KW-0689">Ribosomal protein</keyword>
<dbReference type="GO" id="GO:0140469">
    <property type="term" value="P:GCN2-mediated signaling"/>
    <property type="evidence" value="ECO:0007669"/>
    <property type="project" value="TreeGrafter"/>
</dbReference>
<organism evidence="4 5">
    <name type="scientific">Heliocybe sulcata</name>
    <dbReference type="NCBI Taxonomy" id="5364"/>
    <lineage>
        <taxon>Eukaryota</taxon>
        <taxon>Fungi</taxon>
        <taxon>Dikarya</taxon>
        <taxon>Basidiomycota</taxon>
        <taxon>Agaricomycotina</taxon>
        <taxon>Agaricomycetes</taxon>
        <taxon>Gloeophyllales</taxon>
        <taxon>Gloeophyllaceae</taxon>
        <taxon>Heliocybe</taxon>
    </lineage>
</organism>
<dbReference type="InterPro" id="IPR023582">
    <property type="entry name" value="Impact"/>
</dbReference>
<dbReference type="OrthoDB" id="69641at2759"/>
<feature type="non-terminal residue" evidence="4">
    <location>
        <position position="1"/>
    </location>
</feature>
<dbReference type="GO" id="GO:0005840">
    <property type="term" value="C:ribosome"/>
    <property type="evidence" value="ECO:0007669"/>
    <property type="project" value="UniProtKB-KW"/>
</dbReference>
<keyword evidence="4" id="KW-0687">Ribonucleoprotein</keyword>
<dbReference type="SUPFAM" id="SSF54211">
    <property type="entry name" value="Ribosomal protein S5 domain 2-like"/>
    <property type="match status" value="1"/>
</dbReference>
<dbReference type="STRING" id="5364.A0A5C3N0R4"/>
<dbReference type="Pfam" id="PF01205">
    <property type="entry name" value="Impact_N"/>
    <property type="match status" value="1"/>
</dbReference>
<proteinExistence type="inferred from homology"/>
<dbReference type="Proteomes" id="UP000305948">
    <property type="component" value="Unassembled WGS sequence"/>
</dbReference>
<protein>
    <submittedName>
        <fullName evidence="4">Ribosomal protein S5 domain 2-like protein</fullName>
    </submittedName>
</protein>
<gene>
    <name evidence="4" type="ORF">OE88DRAFT_1630659</name>
</gene>
<accession>A0A5C3N0R4</accession>
<dbReference type="PANTHER" id="PTHR16301:SF25">
    <property type="entry name" value="PROTEIN IMPACT"/>
    <property type="match status" value="1"/>
</dbReference>
<feature type="domain" description="Impact N-terminal" evidence="3">
    <location>
        <begin position="14"/>
        <end position="116"/>
    </location>
</feature>
<evidence type="ECO:0000259" key="3">
    <source>
        <dbReference type="Pfam" id="PF01205"/>
    </source>
</evidence>
<dbReference type="PANTHER" id="PTHR16301">
    <property type="entry name" value="IMPACT-RELATED"/>
    <property type="match status" value="1"/>
</dbReference>
<evidence type="ECO:0000256" key="1">
    <source>
        <dbReference type="ARBA" id="ARBA00007665"/>
    </source>
</evidence>
<dbReference type="Gene3D" id="3.30.230.30">
    <property type="entry name" value="Impact, N-terminal domain"/>
    <property type="match status" value="1"/>
</dbReference>
<feature type="region of interest" description="Disordered" evidence="2">
    <location>
        <begin position="51"/>
        <end position="71"/>
    </location>
</feature>
<evidence type="ECO:0000313" key="5">
    <source>
        <dbReference type="Proteomes" id="UP000305948"/>
    </source>
</evidence>
<evidence type="ECO:0000313" key="4">
    <source>
        <dbReference type="EMBL" id="TFK50753.1"/>
    </source>
</evidence>
<dbReference type="GO" id="GO:0006446">
    <property type="term" value="P:regulation of translational initiation"/>
    <property type="evidence" value="ECO:0007669"/>
    <property type="project" value="TreeGrafter"/>
</dbReference>
<dbReference type="InterPro" id="IPR036956">
    <property type="entry name" value="Impact_N_sf"/>
</dbReference>
<dbReference type="InterPro" id="IPR020568">
    <property type="entry name" value="Ribosomal_Su5_D2-typ_SF"/>
</dbReference>
<sequence>WPFPISSSDSIVDRKSVFEGHASHLPSISHLRAFLHHISLSKRAKKATHRMYAYRTSSSDPGQEDDGEGGSGERLARLLELNNCKNAVVVVFRWYGGVKLGSDRWKRISEAGKEALAKGGFIEEKRTKSATKRK</sequence>
<comment type="similarity">
    <text evidence="1">Belongs to the IMPACT family.</text>
</comment>
<keyword evidence="5" id="KW-1185">Reference proteome</keyword>